<evidence type="ECO:0000259" key="11">
    <source>
        <dbReference type="PROSITE" id="PS51900"/>
    </source>
</evidence>
<evidence type="ECO:0000256" key="7">
    <source>
        <dbReference type="ARBA" id="ARBA00023172"/>
    </source>
</evidence>
<dbReference type="InterPro" id="IPR002104">
    <property type="entry name" value="Integrase_catalytic"/>
</dbReference>
<dbReference type="PANTHER" id="PTHR30349">
    <property type="entry name" value="PHAGE INTEGRASE-RELATED"/>
    <property type="match status" value="1"/>
</dbReference>
<evidence type="ECO:0000313" key="12">
    <source>
        <dbReference type="EMBL" id="DAD92568.1"/>
    </source>
</evidence>
<evidence type="ECO:0000256" key="9">
    <source>
        <dbReference type="PROSITE-ProRule" id="PRU01248"/>
    </source>
</evidence>
<dbReference type="GO" id="GO:0016740">
    <property type="term" value="F:transferase activity"/>
    <property type="evidence" value="ECO:0007669"/>
    <property type="project" value="UniProtKB-KW"/>
</dbReference>
<dbReference type="Pfam" id="PF00589">
    <property type="entry name" value="Phage_integrase"/>
    <property type="match status" value="1"/>
</dbReference>
<accession>A0A8S5NEE2</accession>
<keyword evidence="3" id="KW-0808">Transferase</keyword>
<dbReference type="CDD" id="cd01189">
    <property type="entry name" value="INT_ICEBs1_C_like"/>
    <property type="match status" value="1"/>
</dbReference>
<name>A0A8S5NEE2_9CAUD</name>
<dbReference type="PROSITE" id="PS51898">
    <property type="entry name" value="TYR_RECOMBINASE"/>
    <property type="match status" value="1"/>
</dbReference>
<dbReference type="EMBL" id="BK015139">
    <property type="protein sequence ID" value="DAD92568.1"/>
    <property type="molecule type" value="Genomic_DNA"/>
</dbReference>
<organism evidence="12">
    <name type="scientific">Siphoviridae sp. ctUse40</name>
    <dbReference type="NCBI Taxonomy" id="2826356"/>
    <lineage>
        <taxon>Viruses</taxon>
        <taxon>Duplodnaviria</taxon>
        <taxon>Heunggongvirae</taxon>
        <taxon>Uroviricota</taxon>
        <taxon>Caudoviricetes</taxon>
    </lineage>
</organism>
<dbReference type="InterPro" id="IPR044068">
    <property type="entry name" value="CB"/>
</dbReference>
<protein>
    <recommendedName>
        <fullName evidence="2">Integrase</fullName>
    </recommendedName>
</protein>
<dbReference type="GO" id="GO:0006310">
    <property type="term" value="P:DNA recombination"/>
    <property type="evidence" value="ECO:0007669"/>
    <property type="project" value="UniProtKB-KW"/>
</dbReference>
<keyword evidence="7" id="KW-0233">DNA recombination</keyword>
<reference evidence="12" key="1">
    <citation type="journal article" date="2021" name="Proc. Natl. Acad. Sci. U.S.A.">
        <title>A Catalog of Tens of Thousands of Viruses from Human Metagenomes Reveals Hidden Associations with Chronic Diseases.</title>
        <authorList>
            <person name="Tisza M.J."/>
            <person name="Buck C.B."/>
        </authorList>
    </citation>
    <scope>NUCLEOTIDE SEQUENCE</scope>
    <source>
        <strain evidence="12">CtUse40</strain>
    </source>
</reference>
<dbReference type="Gene3D" id="1.10.443.10">
    <property type="entry name" value="Intergrase catalytic core"/>
    <property type="match status" value="1"/>
</dbReference>
<evidence type="ECO:0000256" key="1">
    <source>
        <dbReference type="ARBA" id="ARBA00008857"/>
    </source>
</evidence>
<feature type="domain" description="Tyr recombinase" evidence="10">
    <location>
        <begin position="170"/>
        <end position="371"/>
    </location>
</feature>
<dbReference type="GO" id="GO:0015074">
    <property type="term" value="P:DNA integration"/>
    <property type="evidence" value="ECO:0007669"/>
    <property type="project" value="UniProtKB-KW"/>
</dbReference>
<evidence type="ECO:0000256" key="5">
    <source>
        <dbReference type="ARBA" id="ARBA00022908"/>
    </source>
</evidence>
<evidence type="ECO:0000256" key="8">
    <source>
        <dbReference type="ARBA" id="ARBA00023195"/>
    </source>
</evidence>
<dbReference type="GO" id="GO:0003677">
    <property type="term" value="F:DNA binding"/>
    <property type="evidence" value="ECO:0007669"/>
    <property type="project" value="UniProtKB-UniRule"/>
</dbReference>
<dbReference type="InterPro" id="IPR013762">
    <property type="entry name" value="Integrase-like_cat_sf"/>
</dbReference>
<evidence type="ECO:0000259" key="10">
    <source>
        <dbReference type="PROSITE" id="PS51898"/>
    </source>
</evidence>
<dbReference type="SUPFAM" id="SSF56349">
    <property type="entry name" value="DNA breaking-rejoining enzymes"/>
    <property type="match status" value="1"/>
</dbReference>
<proteinExistence type="inferred from homology"/>
<feature type="domain" description="Core-binding (CB)" evidence="11">
    <location>
        <begin position="65"/>
        <end position="142"/>
    </location>
</feature>
<keyword evidence="5" id="KW-0229">DNA integration</keyword>
<dbReference type="Gene3D" id="1.10.150.130">
    <property type="match status" value="1"/>
</dbReference>
<evidence type="ECO:0000256" key="6">
    <source>
        <dbReference type="ARBA" id="ARBA00023125"/>
    </source>
</evidence>
<evidence type="ECO:0000256" key="3">
    <source>
        <dbReference type="ARBA" id="ARBA00022679"/>
    </source>
</evidence>
<keyword evidence="4" id="KW-0378">Hydrolase</keyword>
<dbReference type="InterPro" id="IPR004107">
    <property type="entry name" value="Integrase_SAM-like_N"/>
</dbReference>
<comment type="similarity">
    <text evidence="1">Belongs to the 'phage' integrase family.</text>
</comment>
<dbReference type="PROSITE" id="PS51900">
    <property type="entry name" value="CB"/>
    <property type="match status" value="1"/>
</dbReference>
<keyword evidence="8" id="KW-1160">Virus entry into host cell</keyword>
<dbReference type="InterPro" id="IPR050090">
    <property type="entry name" value="Tyrosine_recombinase_XerCD"/>
</dbReference>
<evidence type="ECO:0000256" key="4">
    <source>
        <dbReference type="ARBA" id="ARBA00022801"/>
    </source>
</evidence>
<keyword evidence="6 9" id="KW-0238">DNA-binding</keyword>
<dbReference type="InterPro" id="IPR011010">
    <property type="entry name" value="DNA_brk_join_enz"/>
</dbReference>
<keyword evidence="8" id="KW-1179">Viral genome integration</keyword>
<dbReference type="GO" id="GO:0016787">
    <property type="term" value="F:hydrolase activity"/>
    <property type="evidence" value="ECO:0007669"/>
    <property type="project" value="UniProtKB-KW"/>
</dbReference>
<dbReference type="GO" id="GO:0044826">
    <property type="term" value="P:viral genome integration into host DNA"/>
    <property type="evidence" value="ECO:0007669"/>
    <property type="project" value="UniProtKB-KW"/>
</dbReference>
<evidence type="ECO:0000256" key="2">
    <source>
        <dbReference type="ARBA" id="ARBA00016082"/>
    </source>
</evidence>
<dbReference type="GO" id="GO:0075713">
    <property type="term" value="P:establishment of integrated proviral latency"/>
    <property type="evidence" value="ECO:0007669"/>
    <property type="project" value="UniProtKB-KW"/>
</dbReference>
<dbReference type="Pfam" id="PF14659">
    <property type="entry name" value="Phage_int_SAM_3"/>
    <property type="match status" value="1"/>
</dbReference>
<sequence length="376" mass="45389">MSVFKDKEKTKDGRQWRFKVYYHNEDGKLKPYTSKRYLLKKEAEAAERVFKLNRDVPVKKRFDVVADDYFKDAYIRLKESTVNTYYSQYKNNILPYFKNKFIDEINVSDIENWKNKLIDRKIKTSTCNEYYVVFKEIFTYANRKFELNYNPVSLSGRFKRRNDEVIKTEEKLRYITYEEYCKLIEVIHDDLYHCLFLTFYFAGMREGEMQALTWNDIDFNRKVVIVNKTLSTNTKEGIYKITNTKNCLNREISMSKILYEELKRYKEVVMKYDDFSSDWFVFGNGDFLSTYQMNKYRKIFFKEAGLEKRLITIHEFRHSHVSLCINEYIKSGQSDSTKFFLMMSQRMGHSLRVMQETYMHLFPSVQDNIVSLLDNL</sequence>
<dbReference type="PANTHER" id="PTHR30349:SF64">
    <property type="entry name" value="PROPHAGE INTEGRASE INTD-RELATED"/>
    <property type="match status" value="1"/>
</dbReference>
<dbReference type="InterPro" id="IPR010998">
    <property type="entry name" value="Integrase_recombinase_N"/>
</dbReference>